<dbReference type="AlphaFoldDB" id="A0A2M8AQX6"/>
<dbReference type="PANTHER" id="PTHR37938">
    <property type="entry name" value="BLL0215 PROTEIN"/>
    <property type="match status" value="1"/>
</dbReference>
<dbReference type="EMBL" id="PFUI01000267">
    <property type="protein sequence ID" value="PJB28192.1"/>
    <property type="molecule type" value="Genomic_DNA"/>
</dbReference>
<dbReference type="Pfam" id="PF03703">
    <property type="entry name" value="bPH_2"/>
    <property type="match status" value="1"/>
</dbReference>
<dbReference type="Proteomes" id="UP000231366">
    <property type="component" value="Unassembled WGS sequence"/>
</dbReference>
<evidence type="ECO:0000313" key="3">
    <source>
        <dbReference type="EMBL" id="PJB28192.1"/>
    </source>
</evidence>
<organism evidence="3 4">
    <name type="scientific">Candidatus Desantisbacteria bacterium CG_4_9_14_3_um_filter_40_11</name>
    <dbReference type="NCBI Taxonomy" id="1974546"/>
    <lineage>
        <taxon>Bacteria</taxon>
        <taxon>Candidatus Desantisiibacteriota</taxon>
    </lineage>
</organism>
<feature type="domain" description="YdbS-like PH" evidence="2">
    <location>
        <begin position="39"/>
        <end position="107"/>
    </location>
</feature>
<feature type="transmembrane region" description="Helical" evidence="1">
    <location>
        <begin position="20"/>
        <end position="40"/>
    </location>
</feature>
<evidence type="ECO:0000313" key="4">
    <source>
        <dbReference type="Proteomes" id="UP000231366"/>
    </source>
</evidence>
<reference evidence="4" key="1">
    <citation type="submission" date="2017-09" db="EMBL/GenBank/DDBJ databases">
        <title>Depth-based differentiation of microbial function through sediment-hosted aquifers and enrichment of novel symbionts in the deep terrestrial subsurface.</title>
        <authorList>
            <person name="Probst A.J."/>
            <person name="Ladd B."/>
            <person name="Jarett J.K."/>
            <person name="Geller-Mcgrath D.E."/>
            <person name="Sieber C.M.K."/>
            <person name="Emerson J.B."/>
            <person name="Anantharaman K."/>
            <person name="Thomas B.C."/>
            <person name="Malmstrom R."/>
            <person name="Stieglmeier M."/>
            <person name="Klingl A."/>
            <person name="Woyke T."/>
            <person name="Ryan C.M."/>
            <person name="Banfield J.F."/>
        </authorList>
    </citation>
    <scope>NUCLEOTIDE SEQUENCE [LARGE SCALE GENOMIC DNA]</scope>
</reference>
<comment type="caution">
    <text evidence="3">The sequence shown here is derived from an EMBL/GenBank/DDBJ whole genome shotgun (WGS) entry which is preliminary data.</text>
</comment>
<sequence>MDSNLTTGENVVYQAKLHWIIFVSLRAILTLWISPLIDWITSEFAVTNKRIIIKVGLISRRTLEMNIAKVESVNVDQGIIGRILGYGTITVIGTGGTREPFHYISRPLDFRKAFQQLQP</sequence>
<dbReference type="InterPro" id="IPR005182">
    <property type="entry name" value="YdbS-like_PH"/>
</dbReference>
<protein>
    <submittedName>
        <fullName evidence="3">MFS transporter permease</fullName>
    </submittedName>
</protein>
<proteinExistence type="predicted"/>
<keyword evidence="1" id="KW-1133">Transmembrane helix</keyword>
<accession>A0A2M8AQX6</accession>
<evidence type="ECO:0000256" key="1">
    <source>
        <dbReference type="SAM" id="Phobius"/>
    </source>
</evidence>
<gene>
    <name evidence="3" type="ORF">CO110_10200</name>
</gene>
<evidence type="ECO:0000259" key="2">
    <source>
        <dbReference type="Pfam" id="PF03703"/>
    </source>
</evidence>
<dbReference type="PANTHER" id="PTHR37938:SF1">
    <property type="entry name" value="BLL0215 PROTEIN"/>
    <property type="match status" value="1"/>
</dbReference>
<keyword evidence="1" id="KW-0472">Membrane</keyword>
<name>A0A2M8AQX6_9BACT</name>
<keyword evidence="1" id="KW-0812">Transmembrane</keyword>